<name>A0A1W1Y1H9_9NEIS</name>
<keyword evidence="2" id="KW-1185">Reference proteome</keyword>
<protein>
    <submittedName>
        <fullName evidence="1">Uncharacterized protein</fullName>
    </submittedName>
</protein>
<proteinExistence type="predicted"/>
<dbReference type="EMBL" id="FWXD01000060">
    <property type="protein sequence ID" value="SMC29984.1"/>
    <property type="molecule type" value="Genomic_DNA"/>
</dbReference>
<dbReference type="STRING" id="1121001.SAMN02745857_04328"/>
<accession>A0A1W1Y1H9</accession>
<gene>
    <name evidence="1" type="ORF">SAMN02745857_04328</name>
</gene>
<reference evidence="1 2" key="1">
    <citation type="submission" date="2017-04" db="EMBL/GenBank/DDBJ databases">
        <authorList>
            <person name="Afonso C.L."/>
            <person name="Miller P.J."/>
            <person name="Scott M.A."/>
            <person name="Spackman E."/>
            <person name="Goraichik I."/>
            <person name="Dimitrov K.M."/>
            <person name="Suarez D.L."/>
            <person name="Swayne D.E."/>
        </authorList>
    </citation>
    <scope>NUCLEOTIDE SEQUENCE [LARGE SCALE GENOMIC DNA]</scope>
    <source>
        <strain evidence="1 2">DSM 23236</strain>
    </source>
</reference>
<dbReference type="Proteomes" id="UP000192761">
    <property type="component" value="Unassembled WGS sequence"/>
</dbReference>
<evidence type="ECO:0000313" key="1">
    <source>
        <dbReference type="EMBL" id="SMC29984.1"/>
    </source>
</evidence>
<evidence type="ECO:0000313" key="2">
    <source>
        <dbReference type="Proteomes" id="UP000192761"/>
    </source>
</evidence>
<dbReference type="AlphaFoldDB" id="A0A1W1Y1H9"/>
<sequence length="102" mass="10776">MAMCYSFVVSQTSGEGLAAYSDTGRPAILVKVVNLGAIADMASCPGYVAMTAAETRDAFIAQEIFSQPTPEQFTAAISAGLIAPLLCFVVARQFGEVINFFK</sequence>
<organism evidence="1 2">
    <name type="scientific">Andreprevotia lacus DSM 23236</name>
    <dbReference type="NCBI Taxonomy" id="1121001"/>
    <lineage>
        <taxon>Bacteria</taxon>
        <taxon>Pseudomonadati</taxon>
        <taxon>Pseudomonadota</taxon>
        <taxon>Betaproteobacteria</taxon>
        <taxon>Neisseriales</taxon>
        <taxon>Chitinibacteraceae</taxon>
        <taxon>Andreprevotia</taxon>
    </lineage>
</organism>